<dbReference type="EMBL" id="CAXKWB010006061">
    <property type="protein sequence ID" value="CAL4081196.1"/>
    <property type="molecule type" value="Genomic_DNA"/>
</dbReference>
<name>A0AAV2QFI2_MEGNR</name>
<proteinExistence type="predicted"/>
<sequence length="220" mass="24382">MYISHIIINKQSVEKNTQTNGIPTDHAATEKHSTPVNHIQTPVSKLSKTLSLDSSIPVMPSMNMSTVVPFVPVHEMVTSSSKSYMPSAPHITEEKSNSRSNSDDSCDLSFPDDLGHIGKEDKLPIHGGLKNPIWVPPYICTHQGNNGEMCYVCKDTDTSLKRPEHRPDFTVLNIYGPRTPAKKCKCGTITSLTTCFSVFFLVFIVAFVVYDNVSSVHNRM</sequence>
<organism evidence="3 4">
    <name type="scientific">Meganyctiphanes norvegica</name>
    <name type="common">Northern krill</name>
    <name type="synonym">Thysanopoda norvegica</name>
    <dbReference type="NCBI Taxonomy" id="48144"/>
    <lineage>
        <taxon>Eukaryota</taxon>
        <taxon>Metazoa</taxon>
        <taxon>Ecdysozoa</taxon>
        <taxon>Arthropoda</taxon>
        <taxon>Crustacea</taxon>
        <taxon>Multicrustacea</taxon>
        <taxon>Malacostraca</taxon>
        <taxon>Eumalacostraca</taxon>
        <taxon>Eucarida</taxon>
        <taxon>Euphausiacea</taxon>
        <taxon>Euphausiidae</taxon>
        <taxon>Meganyctiphanes</taxon>
    </lineage>
</organism>
<keyword evidence="2" id="KW-0812">Transmembrane</keyword>
<reference evidence="3 4" key="1">
    <citation type="submission" date="2024-05" db="EMBL/GenBank/DDBJ databases">
        <authorList>
            <person name="Wallberg A."/>
        </authorList>
    </citation>
    <scope>NUCLEOTIDE SEQUENCE [LARGE SCALE GENOMIC DNA]</scope>
</reference>
<gene>
    <name evidence="3" type="ORF">MNOR_LOCUS11498</name>
</gene>
<dbReference type="Proteomes" id="UP001497623">
    <property type="component" value="Unassembled WGS sequence"/>
</dbReference>
<protein>
    <submittedName>
        <fullName evidence="3">Uncharacterized protein</fullName>
    </submittedName>
</protein>
<evidence type="ECO:0000313" key="3">
    <source>
        <dbReference type="EMBL" id="CAL4081196.1"/>
    </source>
</evidence>
<evidence type="ECO:0000256" key="1">
    <source>
        <dbReference type="SAM" id="MobiDB-lite"/>
    </source>
</evidence>
<comment type="caution">
    <text evidence="3">The sequence shown here is derived from an EMBL/GenBank/DDBJ whole genome shotgun (WGS) entry which is preliminary data.</text>
</comment>
<feature type="region of interest" description="Disordered" evidence="1">
    <location>
        <begin position="81"/>
        <end position="106"/>
    </location>
</feature>
<evidence type="ECO:0000256" key="2">
    <source>
        <dbReference type="SAM" id="Phobius"/>
    </source>
</evidence>
<dbReference type="AlphaFoldDB" id="A0AAV2QFI2"/>
<feature type="transmembrane region" description="Helical" evidence="2">
    <location>
        <begin position="189"/>
        <end position="210"/>
    </location>
</feature>
<keyword evidence="4" id="KW-1185">Reference proteome</keyword>
<feature type="region of interest" description="Disordered" evidence="1">
    <location>
        <begin position="14"/>
        <end position="34"/>
    </location>
</feature>
<keyword evidence="2" id="KW-1133">Transmembrane helix</keyword>
<evidence type="ECO:0000313" key="4">
    <source>
        <dbReference type="Proteomes" id="UP001497623"/>
    </source>
</evidence>
<accession>A0AAV2QFI2</accession>
<keyword evidence="2" id="KW-0472">Membrane</keyword>